<dbReference type="PROSITE" id="PS51645">
    <property type="entry name" value="PHR_CRY_ALPHA_BETA"/>
    <property type="match status" value="1"/>
</dbReference>
<evidence type="ECO:0000256" key="1">
    <source>
        <dbReference type="ARBA" id="ARBA00001932"/>
    </source>
</evidence>
<dbReference type="SUPFAM" id="SSF48173">
    <property type="entry name" value="Cryptochrome/photolyase FAD-binding domain"/>
    <property type="match status" value="1"/>
</dbReference>
<dbReference type="PRINTS" id="PR00147">
    <property type="entry name" value="DNAPHOTLYASE"/>
</dbReference>
<dbReference type="EMBL" id="PDJC01000001">
    <property type="protein sequence ID" value="PFG18234.1"/>
    <property type="molecule type" value="Genomic_DNA"/>
</dbReference>
<comment type="catalytic activity">
    <reaction evidence="7">
        <text>cyclobutadipyrimidine (in DNA) = 2 pyrimidine residues (in DNA).</text>
        <dbReference type="EC" id="4.1.99.3"/>
    </reaction>
</comment>
<dbReference type="InterPro" id="IPR005101">
    <property type="entry name" value="Cryptochr/Photolyase_FAD-bd"/>
</dbReference>
<evidence type="ECO:0000256" key="7">
    <source>
        <dbReference type="ARBA" id="ARBA00033999"/>
    </source>
</evidence>
<comment type="caution">
    <text evidence="12">The sequence shown here is derived from an EMBL/GenBank/DDBJ whole genome shotgun (WGS) entry which is preliminary data.</text>
</comment>
<evidence type="ECO:0000256" key="3">
    <source>
        <dbReference type="ARBA" id="ARBA00014046"/>
    </source>
</evidence>
<dbReference type="OrthoDB" id="9772484at2"/>
<evidence type="ECO:0000256" key="10">
    <source>
        <dbReference type="RuleBase" id="RU004182"/>
    </source>
</evidence>
<dbReference type="Proteomes" id="UP000226079">
    <property type="component" value="Unassembled WGS sequence"/>
</dbReference>
<feature type="site" description="Electron transfer via tryptophanyl radical" evidence="9">
    <location>
        <position position="357"/>
    </location>
</feature>
<dbReference type="GO" id="GO:0071949">
    <property type="term" value="F:FAD binding"/>
    <property type="evidence" value="ECO:0007669"/>
    <property type="project" value="TreeGrafter"/>
</dbReference>
<dbReference type="PANTHER" id="PTHR11455">
    <property type="entry name" value="CRYPTOCHROME"/>
    <property type="match status" value="1"/>
</dbReference>
<dbReference type="PANTHER" id="PTHR11455:SF9">
    <property type="entry name" value="CRYPTOCHROME CIRCADIAN CLOCK 5 ISOFORM X1"/>
    <property type="match status" value="1"/>
</dbReference>
<reference evidence="12 13" key="1">
    <citation type="submission" date="2017-10" db="EMBL/GenBank/DDBJ databases">
        <title>Sequencing the genomes of 1000 actinobacteria strains.</title>
        <authorList>
            <person name="Klenk H.-P."/>
        </authorList>
    </citation>
    <scope>NUCLEOTIDE SEQUENCE [LARGE SCALE GENOMIC DNA]</scope>
    <source>
        <strain evidence="12 13">DSM 15597</strain>
    </source>
</reference>
<dbReference type="InterPro" id="IPR036155">
    <property type="entry name" value="Crypto/Photolyase_N_sf"/>
</dbReference>
<comment type="similarity">
    <text evidence="10">Belongs to the DNA photolyase family.</text>
</comment>
<dbReference type="GO" id="GO:0003677">
    <property type="term" value="F:DNA binding"/>
    <property type="evidence" value="ECO:0007669"/>
    <property type="project" value="TreeGrafter"/>
</dbReference>
<feature type="site" description="Electron transfer via tryptophanyl radical" evidence="9">
    <location>
        <position position="380"/>
    </location>
</feature>
<keyword evidence="13" id="KW-1185">Reference proteome</keyword>
<dbReference type="FunFam" id="1.10.579.10:FF:000003">
    <property type="entry name" value="Deoxyribodipyrimidine photo-lyase"/>
    <property type="match status" value="1"/>
</dbReference>
<dbReference type="Gene3D" id="1.10.579.10">
    <property type="entry name" value="DNA Cyclobutane Dipyrimidine Photolyase, subunit A, domain 3"/>
    <property type="match status" value="1"/>
</dbReference>
<evidence type="ECO:0000259" key="11">
    <source>
        <dbReference type="PROSITE" id="PS51645"/>
    </source>
</evidence>
<feature type="binding site" evidence="8">
    <location>
        <begin position="370"/>
        <end position="372"/>
    </location>
    <ligand>
        <name>FAD</name>
        <dbReference type="ChEBI" id="CHEBI:57692"/>
    </ligand>
</feature>
<keyword evidence="12" id="KW-0456">Lyase</keyword>
<name>A0A2A9CUY7_9ACTN</name>
<feature type="site" description="Electron transfer via tryptophanyl radical" evidence="9">
    <location>
        <position position="301"/>
    </location>
</feature>
<dbReference type="Gene3D" id="1.25.40.80">
    <property type="match status" value="1"/>
</dbReference>
<dbReference type="PROSITE" id="PS00691">
    <property type="entry name" value="DNA_PHOTOLYASES_1_2"/>
    <property type="match status" value="1"/>
</dbReference>
<dbReference type="Pfam" id="PF03441">
    <property type="entry name" value="FAD_binding_7"/>
    <property type="match status" value="1"/>
</dbReference>
<dbReference type="GO" id="GO:0003904">
    <property type="term" value="F:deoxyribodipyrimidine photo-lyase activity"/>
    <property type="evidence" value="ECO:0007669"/>
    <property type="project" value="UniProtKB-EC"/>
</dbReference>
<dbReference type="Pfam" id="PF00875">
    <property type="entry name" value="DNA_photolyase"/>
    <property type="match status" value="1"/>
</dbReference>
<keyword evidence="6 10" id="KW-0157">Chromophore</keyword>
<feature type="domain" description="Photolyase/cryptochrome alpha/beta" evidence="11">
    <location>
        <begin position="2"/>
        <end position="131"/>
    </location>
</feature>
<evidence type="ECO:0000256" key="9">
    <source>
        <dbReference type="PIRSR" id="PIRSR602081-2"/>
    </source>
</evidence>
<evidence type="ECO:0000256" key="4">
    <source>
        <dbReference type="ARBA" id="ARBA00022630"/>
    </source>
</evidence>
<dbReference type="GO" id="GO:0009416">
    <property type="term" value="P:response to light stimulus"/>
    <property type="evidence" value="ECO:0007669"/>
    <property type="project" value="TreeGrafter"/>
</dbReference>
<feature type="binding site" evidence="8">
    <location>
        <position position="220"/>
    </location>
    <ligand>
        <name>FAD</name>
        <dbReference type="ChEBI" id="CHEBI:57692"/>
    </ligand>
</feature>
<dbReference type="RefSeq" id="WP_098461607.1">
    <property type="nucleotide sequence ID" value="NZ_PDJC01000001.1"/>
</dbReference>
<dbReference type="InterPro" id="IPR036134">
    <property type="entry name" value="Crypto/Photolyase_FAD-like_sf"/>
</dbReference>
<dbReference type="EC" id="4.1.99.3" evidence="2"/>
<sequence length="476" mass="52579">MTGSLVWFRRDLRSYDHAALHHALAARGRVHAVFVFDPALLDPLPRADRRVEFIRHSLAALDAELRAAGGGLIVRHGNPVDEIPTLARELGVTAVHTNTDYEPSAIARDAAVAHALTDAGIGWHSWVDQVIFAPGQVLTGDGRPFTVFTPFRTAWLRRLAAEPARPYPIDLTGRLAAPPAQAAVPSLAELGFETVDGPDGAGTSAARRLLADFLYRIDDYHEARDFPAQPGTSRLSVHLRFGTISVRELVALAADRAAAGSTGAESWLSELVWREFYSQLLAHHPRVATEAFQPGYSRIEWAFGEQADLQFEAWCAGRTGYPLVDAGMRQLNRTGYLHNRLRMVTASFLVKDLGIDWRRGEAYFARQLLDFDLASNNGGWQWTASTGCDAQPYFRIFSPVRQSQRFDPTGAFIRSFVPELAGLDDRSIHAPWLLRTSVLAAAGVRLGQDYPTPLVDHATARQLTLERFASTRTLRA</sequence>
<feature type="binding site" evidence="8">
    <location>
        <begin position="232"/>
        <end position="236"/>
    </location>
    <ligand>
        <name>FAD</name>
        <dbReference type="ChEBI" id="CHEBI:57692"/>
    </ligand>
</feature>
<evidence type="ECO:0000256" key="6">
    <source>
        <dbReference type="ARBA" id="ARBA00022991"/>
    </source>
</evidence>
<keyword evidence="4 8" id="KW-0285">Flavoprotein</keyword>
<organism evidence="12 13">
    <name type="scientific">Propionicimonas paludicola</name>
    <dbReference type="NCBI Taxonomy" id="185243"/>
    <lineage>
        <taxon>Bacteria</taxon>
        <taxon>Bacillati</taxon>
        <taxon>Actinomycetota</taxon>
        <taxon>Actinomycetes</taxon>
        <taxon>Propionibacteriales</taxon>
        <taxon>Nocardioidaceae</taxon>
        <taxon>Propionicimonas</taxon>
    </lineage>
</organism>
<evidence type="ECO:0000256" key="8">
    <source>
        <dbReference type="PIRSR" id="PIRSR602081-1"/>
    </source>
</evidence>
<evidence type="ECO:0000313" key="12">
    <source>
        <dbReference type="EMBL" id="PFG18234.1"/>
    </source>
</evidence>
<dbReference type="Gene3D" id="3.40.50.620">
    <property type="entry name" value="HUPs"/>
    <property type="match status" value="1"/>
</dbReference>
<dbReference type="PROSITE" id="PS00394">
    <property type="entry name" value="DNA_PHOTOLYASES_1_1"/>
    <property type="match status" value="1"/>
</dbReference>
<dbReference type="GO" id="GO:0000719">
    <property type="term" value="P:photoreactive repair"/>
    <property type="evidence" value="ECO:0007669"/>
    <property type="project" value="UniProtKB-ARBA"/>
</dbReference>
<keyword evidence="5 8" id="KW-0274">FAD</keyword>
<evidence type="ECO:0000256" key="5">
    <source>
        <dbReference type="ARBA" id="ARBA00022827"/>
    </source>
</evidence>
<evidence type="ECO:0000256" key="2">
    <source>
        <dbReference type="ARBA" id="ARBA00013149"/>
    </source>
</evidence>
<dbReference type="InterPro" id="IPR018394">
    <property type="entry name" value="DNA_photolyase_1_CS_C"/>
</dbReference>
<dbReference type="InterPro" id="IPR014729">
    <property type="entry name" value="Rossmann-like_a/b/a_fold"/>
</dbReference>
<comment type="cofactor">
    <cofactor evidence="1">
        <name>(6R)-5,10-methylene-5,6,7,8-tetrahydrofolate</name>
        <dbReference type="ChEBI" id="CHEBI:15636"/>
    </cofactor>
</comment>
<feature type="binding site" evidence="8">
    <location>
        <begin position="270"/>
        <end position="277"/>
    </location>
    <ligand>
        <name>FAD</name>
        <dbReference type="ChEBI" id="CHEBI:57692"/>
    </ligand>
</feature>
<protein>
    <recommendedName>
        <fullName evidence="3">Deoxyribodipyrimidine photo-lyase</fullName>
        <ecNumber evidence="2">4.1.99.3</ecNumber>
    </recommendedName>
</protein>
<feature type="binding site" evidence="8">
    <location>
        <position position="267"/>
    </location>
    <ligand>
        <name>FAD</name>
        <dbReference type="ChEBI" id="CHEBI:57692"/>
    </ligand>
</feature>
<gene>
    <name evidence="12" type="ORF">ATK74_2818</name>
</gene>
<comment type="cofactor">
    <cofactor evidence="8">
        <name>FAD</name>
        <dbReference type="ChEBI" id="CHEBI:57692"/>
    </cofactor>
    <text evidence="8">Binds 1 FAD per subunit.</text>
</comment>
<dbReference type="AlphaFoldDB" id="A0A2A9CUY7"/>
<evidence type="ECO:0000313" key="13">
    <source>
        <dbReference type="Proteomes" id="UP000226079"/>
    </source>
</evidence>
<dbReference type="InterPro" id="IPR002081">
    <property type="entry name" value="Cryptochrome/DNA_photolyase_1"/>
</dbReference>
<proteinExistence type="inferred from homology"/>
<accession>A0A2A9CUY7</accession>
<dbReference type="SUPFAM" id="SSF52425">
    <property type="entry name" value="Cryptochrome/photolyase, N-terminal domain"/>
    <property type="match status" value="1"/>
</dbReference>
<dbReference type="InterPro" id="IPR006050">
    <property type="entry name" value="DNA_photolyase_N"/>
</dbReference>